<gene>
    <name evidence="1" type="ORF">CEP54_014291</name>
</gene>
<dbReference type="STRING" id="1325734.A0A428NX86"/>
<dbReference type="OrthoDB" id="4818326at2759"/>
<reference evidence="1 2" key="1">
    <citation type="submission" date="2017-06" db="EMBL/GenBank/DDBJ databases">
        <title>Comparative genomic analysis of Ambrosia Fusariam Clade fungi.</title>
        <authorList>
            <person name="Stajich J.E."/>
            <person name="Carrillo J."/>
            <person name="Kijimoto T."/>
            <person name="Eskalen A."/>
            <person name="O'Donnell K."/>
            <person name="Kasson M."/>
        </authorList>
    </citation>
    <scope>NUCLEOTIDE SEQUENCE [LARGE SCALE GENOMIC DNA]</scope>
    <source>
        <strain evidence="1 2">NRRL62584</strain>
    </source>
</reference>
<accession>A0A428NX86</accession>
<evidence type="ECO:0000313" key="2">
    <source>
        <dbReference type="Proteomes" id="UP000288168"/>
    </source>
</evidence>
<sequence length="700" mass="75955">MSTCAEITVLRLQEAAAVQVLDRSTELGKSFSDAIQATQGIRGVKKVHYSLSIERPDELWLLVDWESDESSQNELASEGVKALLESFLKDKTPSSNHAFHVSPSPYHVLNDPTAPIVEIFRIFFPADTTDADLEAIHGHWKKCSTLAIYSGGIARAAAWGWTKERDVPHPDGESESGFHLVVFVTWESLARHLENNDTEGFKESAEIFFLGSTQSASIENTQPLKGKAFIGHSGNTRSEDYPGPLGKNIKVETFSRAPPIPLYWDDEGRITAGAVCRESTACIVALNPKTYEVEASYSAPDEPSADLDMVSMVYMQILDGHVTVPTRARHIIDVERITDAAGKTSFVKRRDIDLSKVTDEGSRIIGSAYDAEGNLWFTTGGYVGVNLPTTGSTDVGYVDPDGKVHSINFPNTRAENNFAISGTDVYLVLGPAGEADVPNPTGHFYGFKPTKDDVKVAMAVPYDAGTGMKPGGVSRGSGSTPSLLGNKYVAYTDKADDQVSLHIVPQMPVGRNGTKPVCSMPMFKPGSSASENTILNHWDGGSKYSVIVGNYYNGVPLHVVDNTTISGDGKNLDPETINGPFNNIAQMAPGLSRIEYDEKTDKCTTLWTNNNIRGTVTPVLSTKTDLLYMQVQDWDLAREGHYVYYITAIDYRTGKEVWKVKTGAGGSFNYNLHSPMLTSGGGVGSHAVGGFIKVKDGRGS</sequence>
<comment type="caution">
    <text evidence="1">The sequence shown here is derived from an EMBL/GenBank/DDBJ whole genome shotgun (WGS) entry which is preliminary data.</text>
</comment>
<keyword evidence="2" id="KW-1185">Reference proteome</keyword>
<evidence type="ECO:0008006" key="3">
    <source>
        <dbReference type="Google" id="ProtNLM"/>
    </source>
</evidence>
<dbReference type="AlphaFoldDB" id="A0A428NX86"/>
<dbReference type="Gene3D" id="3.30.70.100">
    <property type="match status" value="1"/>
</dbReference>
<proteinExistence type="predicted"/>
<name>A0A428NX86_9HYPO</name>
<dbReference type="EMBL" id="NKCI01000265">
    <property type="protein sequence ID" value="RSL45361.1"/>
    <property type="molecule type" value="Genomic_DNA"/>
</dbReference>
<dbReference type="Proteomes" id="UP000288168">
    <property type="component" value="Unassembled WGS sequence"/>
</dbReference>
<evidence type="ECO:0000313" key="1">
    <source>
        <dbReference type="EMBL" id="RSL45361.1"/>
    </source>
</evidence>
<protein>
    <recommendedName>
        <fullName evidence="3">ABM domain-containing protein</fullName>
    </recommendedName>
</protein>
<organism evidence="1 2">
    <name type="scientific">Fusarium duplospermum</name>
    <dbReference type="NCBI Taxonomy" id="1325734"/>
    <lineage>
        <taxon>Eukaryota</taxon>
        <taxon>Fungi</taxon>
        <taxon>Dikarya</taxon>
        <taxon>Ascomycota</taxon>
        <taxon>Pezizomycotina</taxon>
        <taxon>Sordariomycetes</taxon>
        <taxon>Hypocreomycetidae</taxon>
        <taxon>Hypocreales</taxon>
        <taxon>Nectriaceae</taxon>
        <taxon>Fusarium</taxon>
        <taxon>Fusarium solani species complex</taxon>
    </lineage>
</organism>